<gene>
    <name evidence="2" type="ORF">RAE19_08895</name>
</gene>
<name>A0ABU3KNI2_9BURK</name>
<reference evidence="2 3" key="1">
    <citation type="submission" date="2023-08" db="EMBL/GenBank/DDBJ databases">
        <title>Rhodoferax potami sp. nov. and Rhodoferax mekongensis sp. nov., isolated from the Mekong River in Thailand.</title>
        <authorList>
            <person name="Kitikhun S."/>
            <person name="Charoenyingcharoen P."/>
            <person name="Siriarchawattana P."/>
            <person name="Likhitrattanapisal S."/>
            <person name="Nilsakha T."/>
            <person name="Chanpet A."/>
            <person name="Rattanawaree P."/>
            <person name="Ingsriswang S."/>
        </authorList>
    </citation>
    <scope>NUCLEOTIDE SEQUENCE [LARGE SCALE GENOMIC DNA]</scope>
    <source>
        <strain evidence="2 3">TBRC 17660</strain>
    </source>
</reference>
<dbReference type="Pfam" id="PF03690">
    <property type="entry name" value="MYG1_exonuc"/>
    <property type="match status" value="1"/>
</dbReference>
<dbReference type="Proteomes" id="UP001321700">
    <property type="component" value="Unassembled WGS sequence"/>
</dbReference>
<protein>
    <submittedName>
        <fullName evidence="2">MYG1 family protein</fullName>
    </submittedName>
</protein>
<organism evidence="2 3">
    <name type="scientific">Rhodoferax potami</name>
    <dbReference type="NCBI Taxonomy" id="3068338"/>
    <lineage>
        <taxon>Bacteria</taxon>
        <taxon>Pseudomonadati</taxon>
        <taxon>Pseudomonadota</taxon>
        <taxon>Betaproteobacteria</taxon>
        <taxon>Burkholderiales</taxon>
        <taxon>Comamonadaceae</taxon>
        <taxon>Rhodoferax</taxon>
    </lineage>
</organism>
<comment type="caution">
    <text evidence="2">The sequence shown here is derived from an EMBL/GenBank/DDBJ whole genome shotgun (WGS) entry which is preliminary data.</text>
</comment>
<dbReference type="PANTHER" id="PTHR11215">
    <property type="entry name" value="METAL DEPENDENT HYDROLASE - RELATED"/>
    <property type="match status" value="1"/>
</dbReference>
<proteinExistence type="inferred from homology"/>
<evidence type="ECO:0000313" key="3">
    <source>
        <dbReference type="Proteomes" id="UP001321700"/>
    </source>
</evidence>
<sequence length="328" mass="35355">MTETSTTVIATHSGTFHADDVFGVGILMGVFPSHRLVRTRKQELIDAADFAVDVGGVWDAAKGRFDHHQRGFDGARPVQLVDGNPVPGVGYASAGLVWSQYGTAYVQAWCTAQGHALDAAAIEQIVRSIDHSLVQYLDIVDTGQGDVSPGIFGLSSLIAQLNTHWLEEKGLDHAAKAQLLETRFREAIAITRKFLDHAISKKVAQLRAMDTVRQAPRLLGGRVLHLQEGGMPWTHVVLNEMPEVMFVIYPDSDGDQYQIKTVPVEAGSFTARMDLPASWAGLRDGELAAVNGVVDSVFCHLNLFIGGARSFEGAVKMAELALADAAAA</sequence>
<keyword evidence="3" id="KW-1185">Reference proteome</keyword>
<dbReference type="RefSeq" id="WP_313874538.1">
    <property type="nucleotide sequence ID" value="NZ_JAVBIK010000001.1"/>
</dbReference>
<accession>A0ABU3KNI2</accession>
<dbReference type="PANTHER" id="PTHR11215:SF1">
    <property type="entry name" value="MYG1 EXONUCLEASE"/>
    <property type="match status" value="1"/>
</dbReference>
<dbReference type="EMBL" id="JAVBIK010000001">
    <property type="protein sequence ID" value="MDT7518822.1"/>
    <property type="molecule type" value="Genomic_DNA"/>
</dbReference>
<evidence type="ECO:0000313" key="2">
    <source>
        <dbReference type="EMBL" id="MDT7518822.1"/>
    </source>
</evidence>
<dbReference type="InterPro" id="IPR003226">
    <property type="entry name" value="MYG1_exonuclease"/>
</dbReference>
<evidence type="ECO:0000256" key="1">
    <source>
        <dbReference type="ARBA" id="ARBA00010105"/>
    </source>
</evidence>
<comment type="similarity">
    <text evidence="1">Belongs to the MYG1 family.</text>
</comment>